<accession>A0A0J0XL50</accession>
<name>A0A0J0XL50_9TREE</name>
<dbReference type="InterPro" id="IPR035992">
    <property type="entry name" value="Ricin_B-like_lectins"/>
</dbReference>
<organism evidence="3 4">
    <name type="scientific">Cutaneotrichosporon oleaginosum</name>
    <dbReference type="NCBI Taxonomy" id="879819"/>
    <lineage>
        <taxon>Eukaryota</taxon>
        <taxon>Fungi</taxon>
        <taxon>Dikarya</taxon>
        <taxon>Basidiomycota</taxon>
        <taxon>Agaricomycotina</taxon>
        <taxon>Tremellomycetes</taxon>
        <taxon>Trichosporonales</taxon>
        <taxon>Trichosporonaceae</taxon>
        <taxon>Cutaneotrichosporon</taxon>
    </lineage>
</organism>
<gene>
    <name evidence="3" type="ORF">CC85DRAFT_328715</name>
</gene>
<dbReference type="RefSeq" id="XP_018278354.1">
    <property type="nucleotide sequence ID" value="XM_018426725.1"/>
</dbReference>
<reference evidence="3 4" key="1">
    <citation type="submission" date="2015-03" db="EMBL/GenBank/DDBJ databases">
        <title>Genomics and transcriptomics of the oil-accumulating basidiomycete yeast T. oleaginosus allow insights into substrate utilization and the diverse evolutionary trajectories of mating systems in fungi.</title>
        <authorList>
            <consortium name="DOE Joint Genome Institute"/>
            <person name="Kourist R."/>
            <person name="Kracht O."/>
            <person name="Bracharz F."/>
            <person name="Lipzen A."/>
            <person name="Nolan M."/>
            <person name="Ohm R."/>
            <person name="Grigoriev I."/>
            <person name="Sun S."/>
            <person name="Heitman J."/>
            <person name="Bruck T."/>
            <person name="Nowrousian M."/>
        </authorList>
    </citation>
    <scope>NUCLEOTIDE SEQUENCE [LARGE SCALE GENOMIC DNA]</scope>
    <source>
        <strain evidence="3 4">IBC0246</strain>
    </source>
</reference>
<dbReference type="AlphaFoldDB" id="A0A0J0XL50"/>
<feature type="signal peptide" evidence="2">
    <location>
        <begin position="1"/>
        <end position="16"/>
    </location>
</feature>
<evidence type="ECO:0000313" key="3">
    <source>
        <dbReference type="EMBL" id="KLT41863.1"/>
    </source>
</evidence>
<evidence type="ECO:0000256" key="1">
    <source>
        <dbReference type="SAM" id="MobiDB-lite"/>
    </source>
</evidence>
<dbReference type="PROSITE" id="PS50231">
    <property type="entry name" value="RICIN_B_LECTIN"/>
    <property type="match status" value="1"/>
</dbReference>
<proteinExistence type="predicted"/>
<protein>
    <submittedName>
        <fullName evidence="3">Uncharacterized protein</fullName>
    </submittedName>
</protein>
<sequence>MFVTPLLIALAASANARERPARLPRAEVKPVDVGFTLKKDAWCISPSGGQAGDFVVAENCTESAQFPGWNLGGSAIEKGHHLRVANTTLCLSAGTDWAQWDNGLALTLEECVYATANETWRNTQVWRKDIANGPGSYRLMDQETLSPYDYYSSEWCMDVRDGWTPNDDSSASTTNTKPNPNQVFTDNWKSGPGA</sequence>
<evidence type="ECO:0000256" key="2">
    <source>
        <dbReference type="SAM" id="SignalP"/>
    </source>
</evidence>
<keyword evidence="2" id="KW-0732">Signal</keyword>
<keyword evidence="4" id="KW-1185">Reference proteome</keyword>
<dbReference type="Proteomes" id="UP000053611">
    <property type="component" value="Unassembled WGS sequence"/>
</dbReference>
<dbReference type="EMBL" id="KQ087212">
    <property type="protein sequence ID" value="KLT41863.1"/>
    <property type="molecule type" value="Genomic_DNA"/>
</dbReference>
<dbReference type="GeneID" id="28987328"/>
<feature type="compositionally biased region" description="Polar residues" evidence="1">
    <location>
        <begin position="166"/>
        <end position="188"/>
    </location>
</feature>
<feature type="region of interest" description="Disordered" evidence="1">
    <location>
        <begin position="166"/>
        <end position="194"/>
    </location>
</feature>
<evidence type="ECO:0000313" key="4">
    <source>
        <dbReference type="Proteomes" id="UP000053611"/>
    </source>
</evidence>
<feature type="chain" id="PRO_5005245480" evidence="2">
    <location>
        <begin position="17"/>
        <end position="194"/>
    </location>
</feature>
<dbReference type="SUPFAM" id="SSF50370">
    <property type="entry name" value="Ricin B-like lectins"/>
    <property type="match status" value="1"/>
</dbReference>